<evidence type="ECO:0008006" key="3">
    <source>
        <dbReference type="Google" id="ProtNLM"/>
    </source>
</evidence>
<protein>
    <recommendedName>
        <fullName evidence="3">Ankyrin</fullName>
    </recommendedName>
</protein>
<reference evidence="1" key="1">
    <citation type="submission" date="2023-06" db="EMBL/GenBank/DDBJ databases">
        <title>Genome-scale phylogeny and comparative genomics of the fungal order Sordariales.</title>
        <authorList>
            <consortium name="Lawrence Berkeley National Laboratory"/>
            <person name="Hensen N."/>
            <person name="Bonometti L."/>
            <person name="Westerberg I."/>
            <person name="Brannstrom I.O."/>
            <person name="Guillou S."/>
            <person name="Cros-Aarteil S."/>
            <person name="Calhoun S."/>
            <person name="Haridas S."/>
            <person name="Kuo A."/>
            <person name="Mondo S."/>
            <person name="Pangilinan J."/>
            <person name="Riley R."/>
            <person name="LaButti K."/>
            <person name="Andreopoulos B."/>
            <person name="Lipzen A."/>
            <person name="Chen C."/>
            <person name="Yanf M."/>
            <person name="Daum C."/>
            <person name="Ng V."/>
            <person name="Clum A."/>
            <person name="Steindorff A."/>
            <person name="Ohm R."/>
            <person name="Martin F."/>
            <person name="Silar P."/>
            <person name="Natvig D."/>
            <person name="Lalanne C."/>
            <person name="Gautier V."/>
            <person name="Ament-velasquez S.L."/>
            <person name="Kruys A."/>
            <person name="Hutchinson M.I."/>
            <person name="Powell A.J."/>
            <person name="Barry K."/>
            <person name="Miller A.N."/>
            <person name="Grigoriev I.V."/>
            <person name="Debuchy R."/>
            <person name="Gladieux P."/>
            <person name="Thoren M.H."/>
            <person name="Johannesson H."/>
        </authorList>
    </citation>
    <scope>NUCLEOTIDE SEQUENCE</scope>
    <source>
        <strain evidence="1">SMH3187-1</strain>
    </source>
</reference>
<keyword evidence="2" id="KW-1185">Reference proteome</keyword>
<dbReference type="AlphaFoldDB" id="A0AA40KBD3"/>
<evidence type="ECO:0000313" key="2">
    <source>
        <dbReference type="Proteomes" id="UP001172155"/>
    </source>
</evidence>
<comment type="caution">
    <text evidence="1">The sequence shown here is derived from an EMBL/GenBank/DDBJ whole genome shotgun (WGS) entry which is preliminary data.</text>
</comment>
<organism evidence="1 2">
    <name type="scientific">Schizothecium vesticola</name>
    <dbReference type="NCBI Taxonomy" id="314040"/>
    <lineage>
        <taxon>Eukaryota</taxon>
        <taxon>Fungi</taxon>
        <taxon>Dikarya</taxon>
        <taxon>Ascomycota</taxon>
        <taxon>Pezizomycotina</taxon>
        <taxon>Sordariomycetes</taxon>
        <taxon>Sordariomycetidae</taxon>
        <taxon>Sordariales</taxon>
        <taxon>Schizotheciaceae</taxon>
        <taxon>Schizothecium</taxon>
    </lineage>
</organism>
<sequence>MAVDGFRPLLPPSFHGRLSLALHNTICKDAGTGLWPKHSQLWCTSTDLSSSDIPLAPRPAKPLKVKLIPTELCYYFDEWASSGEKTIRSFFGSRRGTSSSILRLEDPTPRPKPSTPLFIFSDSLGRLYLQTPVHCDVTGRALRLVTQFILREVLEHDVPERDVVADGVRTPDLTSRQVASWGQLDAPKAILARYPDMDVDAKDANGETALLRACRSGNFEFVVWLLKAAKPNAACKTVLQVCQLDKLVKKGGADPNTNATARVSWTVEMRHWLFKAPPLIRAVAAANGAAVAVLLDIAADPTVRLTVIGLRSTVLYERRADRLKNAKE</sequence>
<dbReference type="SUPFAM" id="SSF48403">
    <property type="entry name" value="Ankyrin repeat"/>
    <property type="match status" value="1"/>
</dbReference>
<dbReference type="EMBL" id="JAUKUD010000001">
    <property type="protein sequence ID" value="KAK0752746.1"/>
    <property type="molecule type" value="Genomic_DNA"/>
</dbReference>
<name>A0AA40KBD3_9PEZI</name>
<dbReference type="InterPro" id="IPR036770">
    <property type="entry name" value="Ankyrin_rpt-contain_sf"/>
</dbReference>
<evidence type="ECO:0000313" key="1">
    <source>
        <dbReference type="EMBL" id="KAK0752746.1"/>
    </source>
</evidence>
<proteinExistence type="predicted"/>
<dbReference type="Gene3D" id="1.25.40.20">
    <property type="entry name" value="Ankyrin repeat-containing domain"/>
    <property type="match status" value="1"/>
</dbReference>
<dbReference type="InterPro" id="IPR002110">
    <property type="entry name" value="Ankyrin_rpt"/>
</dbReference>
<gene>
    <name evidence="1" type="ORF">B0T18DRAFT_384931</name>
</gene>
<dbReference type="Proteomes" id="UP001172155">
    <property type="component" value="Unassembled WGS sequence"/>
</dbReference>
<accession>A0AA40KBD3</accession>
<dbReference type="Pfam" id="PF13637">
    <property type="entry name" value="Ank_4"/>
    <property type="match status" value="1"/>
</dbReference>